<accession>A9WPS8</accession>
<dbReference type="STRING" id="288705.RSal33209_1312"/>
<protein>
    <submittedName>
        <fullName evidence="6">Oligopeptide transport ATP-binding protein</fullName>
    </submittedName>
</protein>
<evidence type="ECO:0000313" key="6">
    <source>
        <dbReference type="EMBL" id="ABY23049.1"/>
    </source>
</evidence>
<dbReference type="KEGG" id="rsa:RSal33209_1312"/>
<sequence>MNELVFDRVNVRFGHGSRAFSAVEDFSLVVPAGKVVGLVGESGSGKSTVARAAVGLCEPSSGSIRWRSDSADIELGNARGAALRARRQVQMIF</sequence>
<dbReference type="InterPro" id="IPR003439">
    <property type="entry name" value="ABC_transporter-like_ATP-bd"/>
</dbReference>
<evidence type="ECO:0000313" key="7">
    <source>
        <dbReference type="Proteomes" id="UP000002007"/>
    </source>
</evidence>
<organism evidence="6 7">
    <name type="scientific">Renibacterium salmoninarum (strain ATCC 33209 / DSM 20767 / JCM 11484 / NBRC 15589 / NCIMB 2235)</name>
    <dbReference type="NCBI Taxonomy" id="288705"/>
    <lineage>
        <taxon>Bacteria</taxon>
        <taxon>Bacillati</taxon>
        <taxon>Actinomycetota</taxon>
        <taxon>Actinomycetes</taxon>
        <taxon>Micrococcales</taxon>
        <taxon>Micrococcaceae</taxon>
        <taxon>Renibacterium</taxon>
    </lineage>
</organism>
<dbReference type="HOGENOM" id="CLU_2397504_0_0_11"/>
<dbReference type="eggNOG" id="COG1123">
    <property type="taxonomic scope" value="Bacteria"/>
</dbReference>
<evidence type="ECO:0000256" key="3">
    <source>
        <dbReference type="ARBA" id="ARBA00022741"/>
    </source>
</evidence>
<keyword evidence="7" id="KW-1185">Reference proteome</keyword>
<dbReference type="PANTHER" id="PTHR43776:SF7">
    <property type="entry name" value="D,D-DIPEPTIDE TRANSPORT ATP-BINDING PROTEIN DDPF-RELATED"/>
    <property type="match status" value="1"/>
</dbReference>
<evidence type="ECO:0000256" key="1">
    <source>
        <dbReference type="ARBA" id="ARBA00005417"/>
    </source>
</evidence>
<dbReference type="Pfam" id="PF00005">
    <property type="entry name" value="ABC_tran"/>
    <property type="match status" value="1"/>
</dbReference>
<dbReference type="SUPFAM" id="SSF52540">
    <property type="entry name" value="P-loop containing nucleoside triphosphate hydrolases"/>
    <property type="match status" value="1"/>
</dbReference>
<name>A9WPS8_RENSM</name>
<evidence type="ECO:0000256" key="2">
    <source>
        <dbReference type="ARBA" id="ARBA00022448"/>
    </source>
</evidence>
<dbReference type="GO" id="GO:0016887">
    <property type="term" value="F:ATP hydrolysis activity"/>
    <property type="evidence" value="ECO:0007669"/>
    <property type="project" value="InterPro"/>
</dbReference>
<dbReference type="PANTHER" id="PTHR43776">
    <property type="entry name" value="TRANSPORT ATP-BINDING PROTEIN"/>
    <property type="match status" value="1"/>
</dbReference>
<evidence type="ECO:0000256" key="4">
    <source>
        <dbReference type="ARBA" id="ARBA00022840"/>
    </source>
</evidence>
<dbReference type="InterPro" id="IPR050319">
    <property type="entry name" value="ABC_transp_ATP-bind"/>
</dbReference>
<keyword evidence="2" id="KW-0813">Transport</keyword>
<dbReference type="Gene3D" id="3.40.50.300">
    <property type="entry name" value="P-loop containing nucleotide triphosphate hydrolases"/>
    <property type="match status" value="1"/>
</dbReference>
<gene>
    <name evidence="6" type="primary">oppF</name>
    <name evidence="6" type="ordered locus">RSal33209_1312</name>
</gene>
<dbReference type="GO" id="GO:0005524">
    <property type="term" value="F:ATP binding"/>
    <property type="evidence" value="ECO:0007669"/>
    <property type="project" value="UniProtKB-KW"/>
</dbReference>
<dbReference type="EMBL" id="CP000910">
    <property type="protein sequence ID" value="ABY23049.1"/>
    <property type="molecule type" value="Genomic_DNA"/>
</dbReference>
<dbReference type="Proteomes" id="UP000002007">
    <property type="component" value="Chromosome"/>
</dbReference>
<feature type="domain" description="ABC transporter" evidence="5">
    <location>
        <begin position="24"/>
        <end position="88"/>
    </location>
</feature>
<keyword evidence="3" id="KW-0547">Nucleotide-binding</keyword>
<keyword evidence="4 6" id="KW-0067">ATP-binding</keyword>
<comment type="similarity">
    <text evidence="1">Belongs to the ABC transporter superfamily.</text>
</comment>
<dbReference type="AlphaFoldDB" id="A9WPS8"/>
<proteinExistence type="inferred from homology"/>
<dbReference type="InterPro" id="IPR027417">
    <property type="entry name" value="P-loop_NTPase"/>
</dbReference>
<reference evidence="7" key="1">
    <citation type="journal article" date="2008" name="J. Bacteriol.">
        <title>Genome sequence of the fish pathogen Renibacterium salmoninarum suggests reductive evolution away from an environmental Arthrobacter ancestor.</title>
        <authorList>
            <person name="Wiens G.D."/>
            <person name="Rockey D.D."/>
            <person name="Wu Z."/>
            <person name="Chang J."/>
            <person name="Levy R."/>
            <person name="Crane S."/>
            <person name="Chen D.S."/>
            <person name="Capri G.R."/>
            <person name="Burnett J.R."/>
            <person name="Sudheesh P.S."/>
            <person name="Schipma M.J."/>
            <person name="Burd H."/>
            <person name="Bhattacharyya A."/>
            <person name="Rhodes L.D."/>
            <person name="Kaul R."/>
            <person name="Strom M.S."/>
        </authorList>
    </citation>
    <scope>NUCLEOTIDE SEQUENCE [LARGE SCALE GENOMIC DNA]</scope>
    <source>
        <strain evidence="7">ATCC 33209 / DSM 20767 / JCM 11484 / NBRC 15589 / NCIMB 2235</strain>
    </source>
</reference>
<evidence type="ECO:0000259" key="5">
    <source>
        <dbReference type="Pfam" id="PF00005"/>
    </source>
</evidence>